<comment type="caution">
    <text evidence="1">The sequence shown here is derived from an EMBL/GenBank/DDBJ whole genome shotgun (WGS) entry which is preliminary data.</text>
</comment>
<dbReference type="EMBL" id="CM034387">
    <property type="protein sequence ID" value="KAJ0183723.1"/>
    <property type="molecule type" value="Genomic_DNA"/>
</dbReference>
<reference evidence="1 2" key="1">
    <citation type="journal article" date="2021" name="Front. Genet.">
        <title>Chromosome-Level Genome Assembly Reveals Significant Gene Expansion in the Toll and IMD Signaling Pathways of Dendrolimus kikuchii.</title>
        <authorList>
            <person name="Zhou J."/>
            <person name="Wu P."/>
            <person name="Xiong Z."/>
            <person name="Liu N."/>
            <person name="Zhao N."/>
            <person name="Ji M."/>
            <person name="Qiu Y."/>
            <person name="Yang B."/>
        </authorList>
    </citation>
    <scope>NUCLEOTIDE SEQUENCE [LARGE SCALE GENOMIC DNA]</scope>
    <source>
        <strain evidence="1">Ann1</strain>
    </source>
</reference>
<evidence type="ECO:0000313" key="1">
    <source>
        <dbReference type="EMBL" id="KAJ0183723.1"/>
    </source>
</evidence>
<name>A0ACC1DIC3_9NEOP</name>
<proteinExistence type="predicted"/>
<accession>A0ACC1DIC3</accession>
<sequence length="641" mass="73548">MGDGLKLTKDRRHRSSSSLAGSMIEGSRSERKLDIRASIPEVDDHLAIAEARCDDLEKKIDLVKVLKRKRKLKKRSMTRVVEQPSTPENVPFITVRTQPKKKVSQQAARLRRFEVPPNPTRGYLDPATIEQHRMIGQVRGYNQNFRQPHGQEEFNIRETMQAKPSSAQPKSYSRLRPRRVHAEGDAMVGQGVQISSYGPMEVACGDDEGINDFNDFDGFEKRSEDFIYNKNVIESRNQMKTTLHRCKHVTRDRLPTKNVQKLQENASNEGQEEWTRGGVTRYRRQQAPRMTTNKHQPLATTVSQVDDRPVVELFNKNRVDALADVHLHSKTKRASVSLKAQRYDDQAIDNLDDQTPVEIKKFLFQEVRSPRRLIKYRSRRYELPTVASQMKQAGVRHFYGNANQTNIPFVVSKSTAPSHNIGVNIQQVLNGLKIQQPLSGIPLTIAHHMGLGHVPYYGTKSVTVQPSLDNREINVIKVGDRLLRLPSYKYISYNRLLSMYRQGDGMVPRFLRAINRPHYFYTSMYNSLAMNRDDIDGATSKGCGRNNEAKQSLAEYANLYREYEQIEKCMKDGNYKSDLERRKDELSKELAAREEHIRKVVQEFRGTGDVEPSTLRASASTTEDGYRNSTFKLNLGNRQQQ</sequence>
<protein>
    <submittedName>
        <fullName evidence="1">Uncharacterized protein</fullName>
    </submittedName>
</protein>
<organism evidence="1 2">
    <name type="scientific">Dendrolimus kikuchii</name>
    <dbReference type="NCBI Taxonomy" id="765133"/>
    <lineage>
        <taxon>Eukaryota</taxon>
        <taxon>Metazoa</taxon>
        <taxon>Ecdysozoa</taxon>
        <taxon>Arthropoda</taxon>
        <taxon>Hexapoda</taxon>
        <taxon>Insecta</taxon>
        <taxon>Pterygota</taxon>
        <taxon>Neoptera</taxon>
        <taxon>Endopterygota</taxon>
        <taxon>Lepidoptera</taxon>
        <taxon>Glossata</taxon>
        <taxon>Ditrysia</taxon>
        <taxon>Bombycoidea</taxon>
        <taxon>Lasiocampidae</taxon>
        <taxon>Dendrolimus</taxon>
    </lineage>
</organism>
<gene>
    <name evidence="1" type="ORF">K1T71_000146</name>
</gene>
<evidence type="ECO:0000313" key="2">
    <source>
        <dbReference type="Proteomes" id="UP000824533"/>
    </source>
</evidence>
<keyword evidence="2" id="KW-1185">Reference proteome</keyword>
<dbReference type="Proteomes" id="UP000824533">
    <property type="component" value="Linkage Group LG01"/>
</dbReference>